<dbReference type="InterPro" id="IPR026444">
    <property type="entry name" value="Secre_tail"/>
</dbReference>
<proteinExistence type="predicted"/>
<reference evidence="2" key="1">
    <citation type="journal article" date="2021" name="PeerJ">
        <title>Extensive microbial diversity within the chicken gut microbiome revealed by metagenomics and culture.</title>
        <authorList>
            <person name="Gilroy R."/>
            <person name="Ravi A."/>
            <person name="Getino M."/>
            <person name="Pursley I."/>
            <person name="Horton D.L."/>
            <person name="Alikhan N.F."/>
            <person name="Baker D."/>
            <person name="Gharbi K."/>
            <person name="Hall N."/>
            <person name="Watson M."/>
            <person name="Adriaenssens E.M."/>
            <person name="Foster-Nyarko E."/>
            <person name="Jarju S."/>
            <person name="Secka A."/>
            <person name="Antonio M."/>
            <person name="Oren A."/>
            <person name="Chaudhuri R.R."/>
            <person name="La Ragione R."/>
            <person name="Hildebrand F."/>
            <person name="Pallen M.J."/>
        </authorList>
    </citation>
    <scope>NUCLEOTIDE SEQUENCE</scope>
    <source>
        <strain evidence="2">ChiHjej12B11-16260</strain>
    </source>
</reference>
<organism evidence="2 3">
    <name type="scientific">Candidatus Barnesiella excrementipullorum</name>
    <dbReference type="NCBI Taxonomy" id="2838479"/>
    <lineage>
        <taxon>Bacteria</taxon>
        <taxon>Pseudomonadati</taxon>
        <taxon>Bacteroidota</taxon>
        <taxon>Bacteroidia</taxon>
        <taxon>Bacteroidales</taxon>
        <taxon>Barnesiellaceae</taxon>
        <taxon>Barnesiella</taxon>
    </lineage>
</organism>
<dbReference type="AlphaFoldDB" id="A0A9D2AR04"/>
<sequence>MKKTLLFAALAALTTGAMAQTWNFSEFTATTFNETTEVNNFKIYANSEFGVTIDANNKTVDGVSYTQRIKSGGMSQLDSLTNEPLARVYEFPVTGAGTVEYVMTSSSSSGTGRFIKFVANGDTIAKQEAPAGTVEKYSFEYTGEATNMQIFFTGGINMYMVSYTAGEGGGETPDTPDTPVEPAGDWVFDAASLAAQTYSEDIVSGIYTFLCNGKTWEVDANTARFSNDSTIQYTQRIKAKSKSNTISIACPDAGTLTFGVRTGSNSDVTRTLVATQNGTEIYNKLVLESDTVEHGEGAPKAYLTHDVTVPAAGEVTVTMPTGNLNYYFISFTNGQGGVQQVLDLGKLFMSGNVVVADGAARLYVYDIVGKLVATANASELDLNRVSRGIYIVKAVYADGRTQTLKIRR</sequence>
<accession>A0A9D2AR04</accession>
<name>A0A9D2AR04_9BACT</name>
<feature type="chain" id="PRO_5038351038" evidence="1">
    <location>
        <begin position="20"/>
        <end position="408"/>
    </location>
</feature>
<protein>
    <submittedName>
        <fullName evidence="2">T9SS type A sorting domain-containing protein</fullName>
    </submittedName>
</protein>
<evidence type="ECO:0000256" key="1">
    <source>
        <dbReference type="SAM" id="SignalP"/>
    </source>
</evidence>
<evidence type="ECO:0000313" key="2">
    <source>
        <dbReference type="EMBL" id="HIX45866.1"/>
    </source>
</evidence>
<dbReference type="NCBIfam" id="TIGR04183">
    <property type="entry name" value="Por_Secre_tail"/>
    <property type="match status" value="1"/>
</dbReference>
<comment type="caution">
    <text evidence="2">The sequence shown here is derived from an EMBL/GenBank/DDBJ whole genome shotgun (WGS) entry which is preliminary data.</text>
</comment>
<evidence type="ECO:0000313" key="3">
    <source>
        <dbReference type="Proteomes" id="UP000824246"/>
    </source>
</evidence>
<keyword evidence="1" id="KW-0732">Signal</keyword>
<dbReference type="EMBL" id="DXFB01000167">
    <property type="protein sequence ID" value="HIX45866.1"/>
    <property type="molecule type" value="Genomic_DNA"/>
</dbReference>
<dbReference type="Proteomes" id="UP000824246">
    <property type="component" value="Unassembled WGS sequence"/>
</dbReference>
<reference evidence="2" key="2">
    <citation type="submission" date="2021-04" db="EMBL/GenBank/DDBJ databases">
        <authorList>
            <person name="Gilroy R."/>
        </authorList>
    </citation>
    <scope>NUCLEOTIDE SEQUENCE</scope>
    <source>
        <strain evidence="2">ChiHjej12B11-16260</strain>
    </source>
</reference>
<feature type="signal peptide" evidence="1">
    <location>
        <begin position="1"/>
        <end position="19"/>
    </location>
</feature>
<gene>
    <name evidence="2" type="ORF">H9982_06555</name>
</gene>